<dbReference type="EMBL" id="AP021861">
    <property type="protein sequence ID" value="BBO31808.1"/>
    <property type="molecule type" value="Genomic_DNA"/>
</dbReference>
<dbReference type="AlphaFoldDB" id="A0A5K7X5M7"/>
<gene>
    <name evidence="3" type="ORF">PLANPX_1420</name>
</gene>
<organism evidence="3 4">
    <name type="scientific">Lacipirellula parvula</name>
    <dbReference type="NCBI Taxonomy" id="2650471"/>
    <lineage>
        <taxon>Bacteria</taxon>
        <taxon>Pseudomonadati</taxon>
        <taxon>Planctomycetota</taxon>
        <taxon>Planctomycetia</taxon>
        <taxon>Pirellulales</taxon>
        <taxon>Lacipirellulaceae</taxon>
        <taxon>Lacipirellula</taxon>
    </lineage>
</organism>
<feature type="compositionally biased region" description="Gly residues" evidence="1">
    <location>
        <begin position="683"/>
        <end position="695"/>
    </location>
</feature>
<dbReference type="RefSeq" id="WP_194175117.1">
    <property type="nucleotide sequence ID" value="NZ_AP021861.1"/>
</dbReference>
<feature type="transmembrane region" description="Helical" evidence="2">
    <location>
        <begin position="21"/>
        <end position="39"/>
    </location>
</feature>
<keyword evidence="2" id="KW-0812">Transmembrane</keyword>
<dbReference type="Proteomes" id="UP000326837">
    <property type="component" value="Chromosome"/>
</dbReference>
<keyword evidence="4" id="KW-1185">Reference proteome</keyword>
<feature type="compositionally biased region" description="Basic and acidic residues" evidence="1">
    <location>
        <begin position="161"/>
        <end position="187"/>
    </location>
</feature>
<name>A0A5K7X5M7_9BACT</name>
<protein>
    <submittedName>
        <fullName evidence="3">Uncharacterized protein</fullName>
    </submittedName>
</protein>
<keyword evidence="2" id="KW-1133">Transmembrane helix</keyword>
<keyword evidence="2" id="KW-0472">Membrane</keyword>
<evidence type="ECO:0000256" key="2">
    <source>
        <dbReference type="SAM" id="Phobius"/>
    </source>
</evidence>
<feature type="compositionally biased region" description="Gly residues" evidence="1">
    <location>
        <begin position="188"/>
        <end position="200"/>
    </location>
</feature>
<feature type="region of interest" description="Disordered" evidence="1">
    <location>
        <begin position="161"/>
        <end position="200"/>
    </location>
</feature>
<dbReference type="KEGG" id="lpav:PLANPX_1420"/>
<proteinExistence type="predicted"/>
<feature type="region of interest" description="Disordered" evidence="1">
    <location>
        <begin position="667"/>
        <end position="695"/>
    </location>
</feature>
<sequence length="695" mass="75731">MKAKLKGANGFVRFLLNHGEKIGIAAILVVAGMLVYSSFGRPTVDATKQPDRLNQAASSANSHVQQMSWEAFPKEDRTDFASFESQPGDKYLTPVDPQQYPPKPPWDDDVIPPVKLRQDPVLVAATELEVRPGSGLWMAADPEVILEKMRAAAKEAADMEREAAEEAERAAAEGEGGRGRGRGREGRGGMGEGRGGMGMGDMSGMKTKDGALVVPPAGGAQMQGFEDIREMSWVTVLAKIPIKQQFQMYEDALASSRGFNITTDQPQYLGYVIERAEVTEAGTGKFMPLQTMTAKKLTDKMATWPPSQSVDPGNPKYNHPLLTYPLPPMVMREWGNEITHSDFPIPTPEDLMREAEEAAQQPLIEEDPGTEGDDFGNAAKKRTMQQGAMYGRGAEGGMGGRPPGMPMGRGMEGGMGMGRPMGRPMGGMGREGGMGMGGMGGMGMGGRGADGAIELPEYVWDGVTKTVLFRFFDDTVKPGHRYRYRVQLVLKDVNADQQPKFLDPTVTARQTKDPKRFRMSEWSEPSPVAVVPEPGLIFVAQTKDVASLEPEARLVVKSVDSVNAAEIATNNWYTRGSVLNFAKQAQVIWSSLYKVDTEEPQDSPMFRFLTGLTLVDVDGGEQMTKNRKLTAPARMLVMDSAGRLRMQNELDEAKTIRSFDYIMQQSAEADRRAREGAEERGPGGRGGGGGRRGGF</sequence>
<evidence type="ECO:0000313" key="4">
    <source>
        <dbReference type="Proteomes" id="UP000326837"/>
    </source>
</evidence>
<feature type="compositionally biased region" description="Basic and acidic residues" evidence="1">
    <location>
        <begin position="668"/>
        <end position="682"/>
    </location>
</feature>
<evidence type="ECO:0000313" key="3">
    <source>
        <dbReference type="EMBL" id="BBO31808.1"/>
    </source>
</evidence>
<reference evidence="4" key="1">
    <citation type="submission" date="2019-10" db="EMBL/GenBank/DDBJ databases">
        <title>Lacipirellula parvula gen. nov., sp. nov., representing a lineage of planctomycetes widespread in freshwater anoxic habitats, and description of the family Lacipirellulaceae.</title>
        <authorList>
            <person name="Dedysh S.N."/>
            <person name="Kulichevskaya I.S."/>
            <person name="Beletsky A.V."/>
            <person name="Rakitin A.L."/>
            <person name="Mardanov A.V."/>
            <person name="Ivanova A.A."/>
            <person name="Saltykova V.X."/>
            <person name="Rijpstra W.I.C."/>
            <person name="Sinninghe Damste J.S."/>
            <person name="Ravin N.V."/>
        </authorList>
    </citation>
    <scope>NUCLEOTIDE SEQUENCE [LARGE SCALE GENOMIC DNA]</scope>
    <source>
        <strain evidence="4">PX69</strain>
    </source>
</reference>
<evidence type="ECO:0000256" key="1">
    <source>
        <dbReference type="SAM" id="MobiDB-lite"/>
    </source>
</evidence>
<accession>A0A5K7X5M7</accession>